<dbReference type="EMBL" id="JAUEIE010000014">
    <property type="protein sequence ID" value="MDN0023584.1"/>
    <property type="molecule type" value="Genomic_DNA"/>
</dbReference>
<gene>
    <name evidence="1" type="ORF">QVN81_11230</name>
    <name evidence="2" type="ORF">QVN84_11480</name>
</gene>
<comment type="caution">
    <text evidence="2">The sequence shown here is derived from an EMBL/GenBank/DDBJ whole genome shotgun (WGS) entry which is preliminary data.</text>
</comment>
<dbReference type="AlphaFoldDB" id="A0AAW7JWH1"/>
<reference evidence="2" key="2">
    <citation type="submission" date="2023-08" db="EMBL/GenBank/DDBJ databases">
        <title>Identification and characterization of horizontal gene transfer across gut microbiota members of farm animals based on homology search.</title>
        <authorList>
            <person name="Schwarzerova J."/>
            <person name="Nykrynova M."/>
            <person name="Jureckova K."/>
            <person name="Cejkova D."/>
            <person name="Rychlik I."/>
        </authorList>
    </citation>
    <scope>NUCLEOTIDE SEQUENCE</scope>
    <source>
        <strain evidence="2">ET15</strain>
        <strain evidence="1">ET37</strain>
    </source>
</reference>
<evidence type="ECO:0000313" key="4">
    <source>
        <dbReference type="Proteomes" id="UP001168478"/>
    </source>
</evidence>
<dbReference type="RefSeq" id="WP_021992623.1">
    <property type="nucleotide sequence ID" value="NZ_CALUKV010000003.1"/>
</dbReference>
<keyword evidence="3" id="KW-1185">Reference proteome</keyword>
<name>A0AAW7JWH1_9BACT</name>
<keyword evidence="2" id="KW-0670">Pyruvate</keyword>
<organism evidence="2 4">
    <name type="scientific">Leyella lascolaii</name>
    <dbReference type="NCBI Taxonomy" id="1776379"/>
    <lineage>
        <taxon>Bacteria</taxon>
        <taxon>Pseudomonadati</taxon>
        <taxon>Bacteroidota</taxon>
        <taxon>Bacteroidia</taxon>
        <taxon>Bacteroidales</taxon>
        <taxon>Prevotellaceae</taxon>
        <taxon>Leyella</taxon>
    </lineage>
</organism>
<dbReference type="EMBL" id="JAUEIF010000012">
    <property type="protein sequence ID" value="MDN0026131.1"/>
    <property type="molecule type" value="Genomic_DNA"/>
</dbReference>
<evidence type="ECO:0000313" key="3">
    <source>
        <dbReference type="Proteomes" id="UP001167831"/>
    </source>
</evidence>
<dbReference type="Proteomes" id="UP001167831">
    <property type="component" value="Unassembled WGS sequence"/>
</dbReference>
<accession>A0AAW7JWH1</accession>
<proteinExistence type="predicted"/>
<sequence>MDYKYISQLLERYWAGETSLEEEQILRAFFSQTNVPDELKQYRCLFLYEQTEPAADVLGEDFDEQIMSVISRPQPVKARMLTMGQRFAPLFKAAAVVAIILTLSNAAQSSFRDDDYTNVTSFERPVQGVSVALNDSARTDTLKRSGLSNVKYDAPVLLK</sequence>
<reference evidence="2" key="1">
    <citation type="submission" date="2023-06" db="EMBL/GenBank/DDBJ databases">
        <authorList>
            <person name="Zeman M."/>
            <person name="Kubasova T."/>
            <person name="Jahodarova E."/>
            <person name="Nykrynova M."/>
            <person name="Rychlik I."/>
        </authorList>
    </citation>
    <scope>NUCLEOTIDE SEQUENCE</scope>
    <source>
        <strain evidence="2">ET15</strain>
        <strain evidence="1">ET37</strain>
    </source>
</reference>
<protein>
    <submittedName>
        <fullName evidence="2">Pyruvate ferredoxin oxidoreductase</fullName>
    </submittedName>
</protein>
<evidence type="ECO:0000313" key="1">
    <source>
        <dbReference type="EMBL" id="MDN0023584.1"/>
    </source>
</evidence>
<dbReference type="Proteomes" id="UP001168478">
    <property type="component" value="Unassembled WGS sequence"/>
</dbReference>
<evidence type="ECO:0000313" key="2">
    <source>
        <dbReference type="EMBL" id="MDN0026131.1"/>
    </source>
</evidence>